<dbReference type="Pfam" id="PF07969">
    <property type="entry name" value="Amidohydro_3"/>
    <property type="match status" value="1"/>
</dbReference>
<dbReference type="SUPFAM" id="SSF51338">
    <property type="entry name" value="Composite domain of metallo-dependent hydrolases"/>
    <property type="match status" value="1"/>
</dbReference>
<dbReference type="Gene3D" id="3.10.310.70">
    <property type="match status" value="1"/>
</dbReference>
<dbReference type="SUPFAM" id="SSF51556">
    <property type="entry name" value="Metallo-dependent hydrolases"/>
    <property type="match status" value="1"/>
</dbReference>
<dbReference type="EMBL" id="QQZY01000002">
    <property type="protein sequence ID" value="RDI75480.1"/>
    <property type="molecule type" value="Genomic_DNA"/>
</dbReference>
<dbReference type="RefSeq" id="WP_181813427.1">
    <property type="nucleotide sequence ID" value="NZ_QQZY01000002.1"/>
</dbReference>
<dbReference type="CDD" id="cd01300">
    <property type="entry name" value="YtcJ_like"/>
    <property type="match status" value="1"/>
</dbReference>
<dbReference type="InterPro" id="IPR033932">
    <property type="entry name" value="YtcJ-like"/>
</dbReference>
<dbReference type="AlphaFoldDB" id="A0A7M2YZG5"/>
<evidence type="ECO:0000313" key="3">
    <source>
        <dbReference type="Proteomes" id="UP000254134"/>
    </source>
</evidence>
<protein>
    <submittedName>
        <fullName evidence="2">Putative metal-dependent hydrolase with the TIM-barrel fold</fullName>
    </submittedName>
</protein>
<dbReference type="PANTHER" id="PTHR22642:SF2">
    <property type="entry name" value="PROTEIN LONG AFTER FAR-RED 3"/>
    <property type="match status" value="1"/>
</dbReference>
<reference evidence="3" key="2">
    <citation type="journal article" date="2019" name="MicrobiologyOpen">
        <title>High-quality draft genome sequence of Gaiella occulta isolated from a 150 meter deep mineral water borehole and comparison with the genome sequences of other deep-branching lineages of the phylum Actinobacteria.</title>
        <authorList>
            <person name="Severino R."/>
            <person name="Froufe H.J.C."/>
            <person name="Barroso C."/>
            <person name="Albuquerque L."/>
            <person name="Lobo-da-Cunha A."/>
            <person name="da Costa M.S."/>
            <person name="Egas C."/>
        </authorList>
    </citation>
    <scope>NUCLEOTIDE SEQUENCE [LARGE SCALE GENOMIC DNA]</scope>
    <source>
        <strain evidence="3">F2-233</strain>
    </source>
</reference>
<comment type="caution">
    <text evidence="2">The sequence shown here is derived from an EMBL/GenBank/DDBJ whole genome shotgun (WGS) entry which is preliminary data.</text>
</comment>
<dbReference type="Proteomes" id="UP000254134">
    <property type="component" value="Unassembled WGS sequence"/>
</dbReference>
<keyword evidence="3" id="KW-1185">Reference proteome</keyword>
<keyword evidence="2" id="KW-0378">Hydrolase</keyword>
<evidence type="ECO:0000313" key="2">
    <source>
        <dbReference type="EMBL" id="RDI75480.1"/>
    </source>
</evidence>
<dbReference type="PANTHER" id="PTHR22642">
    <property type="entry name" value="IMIDAZOLONEPROPIONASE"/>
    <property type="match status" value="1"/>
</dbReference>
<sequence>MILDNGVIRTMDPSLATCGALALAGPLVAGGVGTHEWALPSPERVDLRGRCVLPAFTDAHVHFPTWALAQRDVRLDGAASLAEALDRVARHPRHGTWIRGTGWRDAEWAEKPDREALDAVSGDTPAALWAKDYHSLWLNSAALARAGGDLDADGGVVERDAAGAPTGILREESAWRFRERYVTVSEDEWVEATRAGIRVAVSRGVGAIHDKDGWLGAAAIFGRIHEREGLAIRVWQSLPAERVTELAALGLRSRIGDDFLRLGYLKTFMDGTLGSQTALMLDGSGVRISGRDELEETIRAGAAAGWPVSVHAIGDLANREALDAFEATMDVWRPLGLRHRIEHAQCLDPTDIERFARIGVACSVQFTHAPSDRDLAERLWHDRLEGAYAFRSLWEAGALLANGSDAPVEELDPLAGIRHGVLRTLDDRPGWRPQEALTVEQAIRASTVNPAWLAGDERRRGRLLPGFLADLVVLSRDPFGCPPEELATVEVVATMVGGRWVHNPPPWD</sequence>
<reference evidence="2 3" key="1">
    <citation type="submission" date="2018-07" db="EMBL/GenBank/DDBJ databases">
        <title>High-quality-draft genome sequence of Gaiella occulta.</title>
        <authorList>
            <person name="Severino R."/>
            <person name="Froufe H.J.C."/>
            <person name="Rainey F.A."/>
            <person name="Barroso C."/>
            <person name="Albuquerque L."/>
            <person name="Lobo-Da-Cunha A."/>
            <person name="Da Costa M.S."/>
            <person name="Egas C."/>
        </authorList>
    </citation>
    <scope>NUCLEOTIDE SEQUENCE [LARGE SCALE GENOMIC DNA]</scope>
    <source>
        <strain evidence="2 3">F2-233</strain>
    </source>
</reference>
<proteinExistence type="predicted"/>
<accession>A0A7M2YZG5</accession>
<organism evidence="2 3">
    <name type="scientific">Gaiella occulta</name>
    <dbReference type="NCBI Taxonomy" id="1002870"/>
    <lineage>
        <taxon>Bacteria</taxon>
        <taxon>Bacillati</taxon>
        <taxon>Actinomycetota</taxon>
        <taxon>Thermoleophilia</taxon>
        <taxon>Gaiellales</taxon>
        <taxon>Gaiellaceae</taxon>
        <taxon>Gaiella</taxon>
    </lineage>
</organism>
<name>A0A7M2YZG5_9ACTN</name>
<dbReference type="InterPro" id="IPR013108">
    <property type="entry name" value="Amidohydro_3"/>
</dbReference>
<dbReference type="InterPro" id="IPR011059">
    <property type="entry name" value="Metal-dep_hydrolase_composite"/>
</dbReference>
<feature type="domain" description="Amidohydrolase 3" evidence="1">
    <location>
        <begin position="45"/>
        <end position="502"/>
    </location>
</feature>
<dbReference type="Gene3D" id="2.30.40.10">
    <property type="entry name" value="Urease, subunit C, domain 1"/>
    <property type="match status" value="1"/>
</dbReference>
<dbReference type="GO" id="GO:0016810">
    <property type="term" value="F:hydrolase activity, acting on carbon-nitrogen (but not peptide) bonds"/>
    <property type="evidence" value="ECO:0007669"/>
    <property type="project" value="InterPro"/>
</dbReference>
<evidence type="ECO:0000259" key="1">
    <source>
        <dbReference type="Pfam" id="PF07969"/>
    </source>
</evidence>
<dbReference type="Gene3D" id="3.20.20.140">
    <property type="entry name" value="Metal-dependent hydrolases"/>
    <property type="match status" value="1"/>
</dbReference>
<dbReference type="InterPro" id="IPR032466">
    <property type="entry name" value="Metal_Hydrolase"/>
</dbReference>
<gene>
    <name evidence="2" type="ORF">Gocc_1278</name>
</gene>